<dbReference type="PANTHER" id="PTHR43986">
    <property type="entry name" value="ELONGATION FACTOR 1-GAMMA"/>
    <property type="match status" value="1"/>
</dbReference>
<dbReference type="Gene3D" id="1.20.1050.10">
    <property type="match status" value="1"/>
</dbReference>
<dbReference type="AlphaFoldDB" id="A0A1X7R6U9"/>
<dbReference type="InterPro" id="IPR036249">
    <property type="entry name" value="Thioredoxin-like_sf"/>
</dbReference>
<dbReference type="InterPro" id="IPR004046">
    <property type="entry name" value="GST_C"/>
</dbReference>
<dbReference type="PROSITE" id="PS50405">
    <property type="entry name" value="GST_CTER"/>
    <property type="match status" value="1"/>
</dbReference>
<dbReference type="Pfam" id="PF00043">
    <property type="entry name" value="GST_C"/>
    <property type="match status" value="1"/>
</dbReference>
<evidence type="ECO:0000313" key="2">
    <source>
        <dbReference type="EMBL" id="SMN21377.1"/>
    </source>
</evidence>
<accession>A0A1X7R6U9</accession>
<dbReference type="GO" id="GO:0005634">
    <property type="term" value="C:nucleus"/>
    <property type="evidence" value="ECO:0007669"/>
    <property type="project" value="TreeGrafter"/>
</dbReference>
<sequence length="228" mass="25597">MTAILYTHNEFIRGIVAECLINYFKLDIKVVEITQDVDNFLKNFPLKAIPGLITSDGSKYHEQIAVNNYIIHMSGNKQEIAKLLGTSDNYKEQSSILQICSFATSDFLNTLGLVGLADIKGVPISAETANNASKTLDVMYRLFEEKLAKHKFLVNDSITVADLVAAACFSFGFLTFHDAQWRKAHPLLTEWFTNVLGSKYMKDHFKDFKLVDSAIKISATPLPWDPKP</sequence>
<reference evidence="2 3" key="1">
    <citation type="submission" date="2017-04" db="EMBL/GenBank/DDBJ databases">
        <authorList>
            <person name="Afonso C.L."/>
            <person name="Miller P.J."/>
            <person name="Scott M.A."/>
            <person name="Spackman E."/>
            <person name="Goraichik I."/>
            <person name="Dimitrov K.M."/>
            <person name="Suarez D.L."/>
            <person name="Swayne D.E."/>
        </authorList>
    </citation>
    <scope>NUCLEOTIDE SEQUENCE [LARGE SCALE GENOMIC DNA]</scope>
</reference>
<dbReference type="STRING" id="1789683.A0A1X7R6U9"/>
<protein>
    <recommendedName>
        <fullName evidence="1">GST C-terminal domain-containing protein</fullName>
    </recommendedName>
</protein>
<proteinExistence type="predicted"/>
<dbReference type="GO" id="GO:0005737">
    <property type="term" value="C:cytoplasm"/>
    <property type="evidence" value="ECO:0007669"/>
    <property type="project" value="TreeGrafter"/>
</dbReference>
<dbReference type="OrthoDB" id="249703at2759"/>
<dbReference type="GO" id="GO:0006414">
    <property type="term" value="P:translational elongation"/>
    <property type="evidence" value="ECO:0007669"/>
    <property type="project" value="TreeGrafter"/>
</dbReference>
<feature type="domain" description="GST C-terminal" evidence="1">
    <location>
        <begin position="89"/>
        <end position="222"/>
    </location>
</feature>
<dbReference type="InterPro" id="IPR050802">
    <property type="entry name" value="EF-GSTs"/>
</dbReference>
<dbReference type="Proteomes" id="UP000196158">
    <property type="component" value="Unassembled WGS sequence"/>
</dbReference>
<name>A0A1X7R6U9_9SACH</name>
<organism evidence="2 3">
    <name type="scientific">Maudiozyma saulgeensis</name>
    <dbReference type="NCBI Taxonomy" id="1789683"/>
    <lineage>
        <taxon>Eukaryota</taxon>
        <taxon>Fungi</taxon>
        <taxon>Dikarya</taxon>
        <taxon>Ascomycota</taxon>
        <taxon>Saccharomycotina</taxon>
        <taxon>Saccharomycetes</taxon>
        <taxon>Saccharomycetales</taxon>
        <taxon>Saccharomycetaceae</taxon>
        <taxon>Maudiozyma</taxon>
    </lineage>
</organism>
<dbReference type="SUPFAM" id="SSF52833">
    <property type="entry name" value="Thioredoxin-like"/>
    <property type="match status" value="1"/>
</dbReference>
<dbReference type="InterPro" id="IPR036282">
    <property type="entry name" value="Glutathione-S-Trfase_C_sf"/>
</dbReference>
<dbReference type="EMBL" id="FXLY01000008">
    <property type="protein sequence ID" value="SMN21377.1"/>
    <property type="molecule type" value="Genomic_DNA"/>
</dbReference>
<evidence type="ECO:0000259" key="1">
    <source>
        <dbReference type="PROSITE" id="PS50405"/>
    </source>
</evidence>
<evidence type="ECO:0000313" key="3">
    <source>
        <dbReference type="Proteomes" id="UP000196158"/>
    </source>
</evidence>
<gene>
    <name evidence="2" type="ORF">KASA_0K00154G</name>
</gene>
<keyword evidence="3" id="KW-1185">Reference proteome</keyword>
<dbReference type="PANTHER" id="PTHR43986:SF1">
    <property type="entry name" value="ELONGATION FACTOR 1-GAMMA"/>
    <property type="match status" value="1"/>
</dbReference>
<dbReference type="SUPFAM" id="SSF47616">
    <property type="entry name" value="GST C-terminal domain-like"/>
    <property type="match status" value="1"/>
</dbReference>
<dbReference type="InterPro" id="IPR010987">
    <property type="entry name" value="Glutathione-S-Trfase_C-like"/>
</dbReference>
<dbReference type="Gene3D" id="3.40.30.10">
    <property type="entry name" value="Glutaredoxin"/>
    <property type="match status" value="1"/>
</dbReference>